<comment type="caution">
    <text evidence="2">The sequence shown here is derived from an EMBL/GenBank/DDBJ whole genome shotgun (WGS) entry which is preliminary data.</text>
</comment>
<dbReference type="Proteomes" id="UP001314205">
    <property type="component" value="Unassembled WGS sequence"/>
</dbReference>
<dbReference type="AlphaFoldDB" id="A0AAV1LGP3"/>
<protein>
    <submittedName>
        <fullName evidence="2">Uncharacterized protein</fullName>
    </submittedName>
</protein>
<evidence type="ECO:0000313" key="2">
    <source>
        <dbReference type="EMBL" id="CAK1594105.1"/>
    </source>
</evidence>
<proteinExistence type="predicted"/>
<gene>
    <name evidence="2" type="ORF">PARMNEM_LOCUS13794</name>
</gene>
<sequence>MAYIKNWEELAQFLNSDGSGDTKSTEKWKKVLNLGTTQGNQHNLMLPRKSTRACFVGANYTLPCKTNSYSRITSKTSEASTHRAGSTRDSGSLHSPYETQQC</sequence>
<reference evidence="2 3" key="1">
    <citation type="submission" date="2023-11" db="EMBL/GenBank/DDBJ databases">
        <authorList>
            <person name="Hedman E."/>
            <person name="Englund M."/>
            <person name="Stromberg M."/>
            <person name="Nyberg Akerstrom W."/>
            <person name="Nylinder S."/>
            <person name="Jareborg N."/>
            <person name="Kallberg Y."/>
            <person name="Kronander E."/>
        </authorList>
    </citation>
    <scope>NUCLEOTIDE SEQUENCE [LARGE SCALE GENOMIC DNA]</scope>
</reference>
<evidence type="ECO:0000313" key="3">
    <source>
        <dbReference type="Proteomes" id="UP001314205"/>
    </source>
</evidence>
<feature type="region of interest" description="Disordered" evidence="1">
    <location>
        <begin position="72"/>
        <end position="102"/>
    </location>
</feature>
<organism evidence="2 3">
    <name type="scientific">Parnassius mnemosyne</name>
    <name type="common">clouded apollo</name>
    <dbReference type="NCBI Taxonomy" id="213953"/>
    <lineage>
        <taxon>Eukaryota</taxon>
        <taxon>Metazoa</taxon>
        <taxon>Ecdysozoa</taxon>
        <taxon>Arthropoda</taxon>
        <taxon>Hexapoda</taxon>
        <taxon>Insecta</taxon>
        <taxon>Pterygota</taxon>
        <taxon>Neoptera</taxon>
        <taxon>Endopterygota</taxon>
        <taxon>Lepidoptera</taxon>
        <taxon>Glossata</taxon>
        <taxon>Ditrysia</taxon>
        <taxon>Papilionoidea</taxon>
        <taxon>Papilionidae</taxon>
        <taxon>Parnassiinae</taxon>
        <taxon>Parnassini</taxon>
        <taxon>Parnassius</taxon>
        <taxon>Driopa</taxon>
    </lineage>
</organism>
<name>A0AAV1LGP3_9NEOP</name>
<evidence type="ECO:0000256" key="1">
    <source>
        <dbReference type="SAM" id="MobiDB-lite"/>
    </source>
</evidence>
<dbReference type="EMBL" id="CAVLGL010000089">
    <property type="protein sequence ID" value="CAK1594105.1"/>
    <property type="molecule type" value="Genomic_DNA"/>
</dbReference>
<accession>A0AAV1LGP3</accession>
<keyword evidence="3" id="KW-1185">Reference proteome</keyword>